<name>A0ABC9C7W0_9POAL</name>
<dbReference type="InterPro" id="IPR015500">
    <property type="entry name" value="Peptidase_S8_subtilisin-rel"/>
</dbReference>
<feature type="domain" description="Subtilisin-like protease fibronectin type-III" evidence="13">
    <location>
        <begin position="501"/>
        <end position="596"/>
    </location>
</feature>
<dbReference type="InterPro" id="IPR034197">
    <property type="entry name" value="Peptidases_S8_3"/>
</dbReference>
<evidence type="ECO:0000256" key="6">
    <source>
        <dbReference type="ARBA" id="ARBA00022825"/>
    </source>
</evidence>
<keyword evidence="6 9" id="KW-0720">Serine protease</keyword>
<evidence type="ECO:0000256" key="4">
    <source>
        <dbReference type="ARBA" id="ARBA00022729"/>
    </source>
</evidence>
<dbReference type="InterPro" id="IPR045051">
    <property type="entry name" value="SBT"/>
</dbReference>
<proteinExistence type="inferred from homology"/>
<keyword evidence="15" id="KW-1185">Reference proteome</keyword>
<evidence type="ECO:0000259" key="13">
    <source>
        <dbReference type="Pfam" id="PF17766"/>
    </source>
</evidence>
<evidence type="ECO:0000256" key="8">
    <source>
        <dbReference type="PIRSR" id="PIRSR615500-1"/>
    </source>
</evidence>
<dbReference type="GO" id="GO:0005576">
    <property type="term" value="C:extracellular region"/>
    <property type="evidence" value="ECO:0007669"/>
    <property type="project" value="UniProtKB-SubCell"/>
</dbReference>
<feature type="active site" description="Charge relay system" evidence="8 9">
    <location>
        <position position="225"/>
    </location>
</feature>
<dbReference type="AlphaFoldDB" id="A0ABC9C7W0"/>
<dbReference type="PANTHER" id="PTHR10795">
    <property type="entry name" value="PROPROTEIN CONVERTASE SUBTILISIN/KEXIN"/>
    <property type="match status" value="1"/>
</dbReference>
<reference evidence="15" key="1">
    <citation type="submission" date="2024-06" db="EMBL/GenBank/DDBJ databases">
        <authorList>
            <person name="Ryan C."/>
        </authorList>
    </citation>
    <scope>NUCLEOTIDE SEQUENCE [LARGE SCALE GENOMIC DNA]</scope>
</reference>
<dbReference type="EMBL" id="OZ075138">
    <property type="protein sequence ID" value="CAL5014123.1"/>
    <property type="molecule type" value="Genomic_DNA"/>
</dbReference>
<dbReference type="Gene3D" id="2.60.40.2310">
    <property type="match status" value="1"/>
</dbReference>
<dbReference type="InterPro" id="IPR037045">
    <property type="entry name" value="S8pro/Inhibitor_I9_sf"/>
</dbReference>
<evidence type="ECO:0000256" key="2">
    <source>
        <dbReference type="ARBA" id="ARBA00011073"/>
    </source>
</evidence>
<dbReference type="GO" id="GO:0004252">
    <property type="term" value="F:serine-type endopeptidase activity"/>
    <property type="evidence" value="ECO:0007669"/>
    <property type="project" value="UniProtKB-UniRule"/>
</dbReference>
<evidence type="ECO:0000256" key="3">
    <source>
        <dbReference type="ARBA" id="ARBA00022670"/>
    </source>
</evidence>
<organism evidence="14 15">
    <name type="scientific">Urochloa decumbens</name>
    <dbReference type="NCBI Taxonomy" id="240449"/>
    <lineage>
        <taxon>Eukaryota</taxon>
        <taxon>Viridiplantae</taxon>
        <taxon>Streptophyta</taxon>
        <taxon>Embryophyta</taxon>
        <taxon>Tracheophyta</taxon>
        <taxon>Spermatophyta</taxon>
        <taxon>Magnoliopsida</taxon>
        <taxon>Liliopsida</taxon>
        <taxon>Poales</taxon>
        <taxon>Poaceae</taxon>
        <taxon>PACMAD clade</taxon>
        <taxon>Panicoideae</taxon>
        <taxon>Panicodae</taxon>
        <taxon>Paniceae</taxon>
        <taxon>Melinidinae</taxon>
        <taxon>Urochloa</taxon>
    </lineage>
</organism>
<evidence type="ECO:0000256" key="1">
    <source>
        <dbReference type="ARBA" id="ARBA00004613"/>
    </source>
</evidence>
<evidence type="ECO:0000259" key="12">
    <source>
        <dbReference type="Pfam" id="PF05922"/>
    </source>
</evidence>
<dbReference type="Gene3D" id="3.40.50.200">
    <property type="entry name" value="Peptidase S8/S53 domain"/>
    <property type="match status" value="2"/>
</dbReference>
<evidence type="ECO:0000313" key="15">
    <source>
        <dbReference type="Proteomes" id="UP001497457"/>
    </source>
</evidence>
<keyword evidence="7" id="KW-0325">Glycoprotein</keyword>
<feature type="domain" description="Peptidase S8/S53" evidence="11">
    <location>
        <begin position="159"/>
        <end position="301"/>
    </location>
</feature>
<evidence type="ECO:0000313" key="14">
    <source>
        <dbReference type="EMBL" id="CAL5014123.1"/>
    </source>
</evidence>
<feature type="signal peptide" evidence="10">
    <location>
        <begin position="1"/>
        <end position="24"/>
    </location>
</feature>
<evidence type="ECO:0000259" key="11">
    <source>
        <dbReference type="Pfam" id="PF00082"/>
    </source>
</evidence>
<dbReference type="CDD" id="cd04852">
    <property type="entry name" value="Peptidases_S8_3"/>
    <property type="match status" value="1"/>
</dbReference>
<evidence type="ECO:0000256" key="10">
    <source>
        <dbReference type="SAM" id="SignalP"/>
    </source>
</evidence>
<comment type="subcellular location">
    <subcellularLocation>
        <location evidence="1">Secreted</location>
    </subcellularLocation>
</comment>
<dbReference type="Gene3D" id="3.30.70.80">
    <property type="entry name" value="Peptidase S8 propeptide/proteinase inhibitor I9"/>
    <property type="match status" value="1"/>
</dbReference>
<dbReference type="SUPFAM" id="SSF52743">
    <property type="entry name" value="Subtilisin-like"/>
    <property type="match status" value="1"/>
</dbReference>
<dbReference type="InterPro" id="IPR036852">
    <property type="entry name" value="Peptidase_S8/S53_dom_sf"/>
</dbReference>
<dbReference type="InterPro" id="IPR010259">
    <property type="entry name" value="S8pro/Inhibitor_I9"/>
</dbReference>
<dbReference type="Pfam" id="PF17766">
    <property type="entry name" value="fn3_6"/>
    <property type="match status" value="1"/>
</dbReference>
<gene>
    <name evidence="14" type="ORF">URODEC1_LOCUS71766</name>
</gene>
<comment type="similarity">
    <text evidence="2 9">Belongs to the peptidase S8 family.</text>
</comment>
<evidence type="ECO:0000256" key="7">
    <source>
        <dbReference type="ARBA" id="ARBA00023180"/>
    </source>
</evidence>
<protein>
    <submittedName>
        <fullName evidence="14">Uncharacterized protein</fullName>
    </submittedName>
</protein>
<dbReference type="GO" id="GO:0006508">
    <property type="term" value="P:proteolysis"/>
    <property type="evidence" value="ECO:0007669"/>
    <property type="project" value="UniProtKB-KW"/>
</dbReference>
<accession>A0ABC9C7W0</accession>
<sequence>MKTMASWPLVVVVALVVFLSAGPASVVYPYDGNPYASAGLLQRPKSSSDSSKYQLYIVLLKPRPDSDAMDMATRQSWYRSFLPAGDLTDSGQPRLVHSYKALFDGFCARLTEAEVEVMSKKPGFGRWFPDGTMELMTTRTPAFLGLSKDAGLWRNSSYGRGVIIGMMDSGINSGHPSFDDHDMPPPPARWKGVCTGSGTRCNNKLIGARSFMLADGGDPADNDGHGTHTASTAAGNFVEDASVYKLAAGTASGIAPGAHLAAYKVCGKGCSYTSIIYGMDAAVGDGVDVISASIAGKGSTRTLLKEYARYPDAAALLSYNAVELGVDVESPAVAAFSSRGPSPNTPGVLKPDVIAPGLNILAASVPRARWPFAFKSGSSMATPHVSGVAALIKSLHPDWSPAAIKSAIMTTADVLDNNGLLIMDEQHNGAGAFSMGAGHVSPTRAVDPGLVYDLNVTDYAGYFCDLFGEEEDQAYAEDILADVVRDLNLTCSDLPKIPEAQLNYPTIMVPIDDPGVVTVQRTLTNVGPGAETYTAKFYIPDDDINSDVSPDTLHFSQTGERLTFNVSIEYQATKDLIEGSLIWASDKHTVRSTLVVYRK</sequence>
<keyword evidence="3 9" id="KW-0645">Protease</keyword>
<feature type="active site" description="Charge relay system" evidence="8 9">
    <location>
        <position position="379"/>
    </location>
</feature>
<dbReference type="InterPro" id="IPR000209">
    <property type="entry name" value="Peptidase_S8/S53_dom"/>
</dbReference>
<evidence type="ECO:0000256" key="5">
    <source>
        <dbReference type="ARBA" id="ARBA00022801"/>
    </source>
</evidence>
<keyword evidence="5 9" id="KW-0378">Hydrolase</keyword>
<dbReference type="InterPro" id="IPR023827">
    <property type="entry name" value="Peptidase_S8_Asp-AS"/>
</dbReference>
<dbReference type="Pfam" id="PF00082">
    <property type="entry name" value="Peptidase_S8"/>
    <property type="match status" value="2"/>
</dbReference>
<dbReference type="PROSITE" id="PS00136">
    <property type="entry name" value="SUBTILASE_ASP"/>
    <property type="match status" value="1"/>
</dbReference>
<dbReference type="PRINTS" id="PR00723">
    <property type="entry name" value="SUBTILISIN"/>
</dbReference>
<dbReference type="InterPro" id="IPR041469">
    <property type="entry name" value="Subtilisin-like_FN3"/>
</dbReference>
<keyword evidence="4 10" id="KW-0732">Signal</keyword>
<feature type="chain" id="PRO_5044744237" evidence="10">
    <location>
        <begin position="25"/>
        <end position="599"/>
    </location>
</feature>
<evidence type="ECO:0000256" key="9">
    <source>
        <dbReference type="PROSITE-ProRule" id="PRU01240"/>
    </source>
</evidence>
<dbReference type="Proteomes" id="UP001497457">
    <property type="component" value="Chromosome 28b"/>
</dbReference>
<feature type="domain" description="Peptidase S8/S53" evidence="11">
    <location>
        <begin position="328"/>
        <end position="418"/>
    </location>
</feature>
<dbReference type="Pfam" id="PF05922">
    <property type="entry name" value="Inhibitor_I9"/>
    <property type="match status" value="1"/>
</dbReference>
<reference evidence="14 15" key="2">
    <citation type="submission" date="2024-10" db="EMBL/GenBank/DDBJ databases">
        <authorList>
            <person name="Ryan C."/>
        </authorList>
    </citation>
    <scope>NUCLEOTIDE SEQUENCE [LARGE SCALE GENOMIC DNA]</scope>
</reference>
<dbReference type="PROSITE" id="PS51892">
    <property type="entry name" value="SUBTILASE"/>
    <property type="match status" value="1"/>
</dbReference>
<feature type="active site" description="Charge relay system" evidence="8 9">
    <location>
        <position position="168"/>
    </location>
</feature>
<feature type="domain" description="Inhibitor I9" evidence="12">
    <location>
        <begin position="56"/>
        <end position="136"/>
    </location>
</feature>